<dbReference type="PANTHER" id="PTHR46579:SF2">
    <property type="entry name" value="C2H2-TYPE DOMAIN-CONTAINING PROTEIN"/>
    <property type="match status" value="1"/>
</dbReference>
<dbReference type="AlphaFoldDB" id="A0A8E2AVM1"/>
<proteinExistence type="predicted"/>
<keyword evidence="3" id="KW-1185">Reference proteome</keyword>
<accession>A0A8E2AVM1</accession>
<name>A0A8E2AVM1_9APHY</name>
<reference evidence="2 3" key="1">
    <citation type="submission" date="2016-07" db="EMBL/GenBank/DDBJ databases">
        <title>Draft genome of the white-rot fungus Obba rivulosa 3A-2.</title>
        <authorList>
            <consortium name="DOE Joint Genome Institute"/>
            <person name="Miettinen O."/>
            <person name="Riley R."/>
            <person name="Acob R."/>
            <person name="Barry K."/>
            <person name="Cullen D."/>
            <person name="De Vries R."/>
            <person name="Hainaut M."/>
            <person name="Hatakka A."/>
            <person name="Henrissat B."/>
            <person name="Hilden K."/>
            <person name="Kuo R."/>
            <person name="Labutti K."/>
            <person name="Lipzen A."/>
            <person name="Makela M.R."/>
            <person name="Sandor L."/>
            <person name="Spatafora J.W."/>
            <person name="Grigoriev I.V."/>
            <person name="Hibbett D.S."/>
        </authorList>
    </citation>
    <scope>NUCLEOTIDE SEQUENCE [LARGE SCALE GENOMIC DNA]</scope>
    <source>
        <strain evidence="2 3">3A-2</strain>
    </source>
</reference>
<evidence type="ECO:0000313" key="3">
    <source>
        <dbReference type="Proteomes" id="UP000250043"/>
    </source>
</evidence>
<dbReference type="EMBL" id="KV722540">
    <property type="protein sequence ID" value="OCH86190.1"/>
    <property type="molecule type" value="Genomic_DNA"/>
</dbReference>
<evidence type="ECO:0000313" key="2">
    <source>
        <dbReference type="EMBL" id="OCH86190.1"/>
    </source>
</evidence>
<sequence length="281" mass="32566">MEGLTIGGKSERDEFFKAHAARYFALSRLPYFDPVRMSVIDPMHNILLGVVKTQWYDTWILTRTLRERTSTKKLPRELDRIHALLTQFEMPSWVGRLPNDVGYPAGGSLTSDEWKAMVLVYLPLIIPLIWEDSCEAAQQEHAKKMAAWNTSEQKRQARADKGKRKANGQPEEPQPQPKLRMHPRDADNFLSLAAALKVILARSLHPSHVKPNHHFITHIFTQIEDFGPVYGFWTFLFERLNKILKNYSVNNHEGGELEVTFMREFDRERRLRCMVSAVGRI</sequence>
<protein>
    <submittedName>
        <fullName evidence="2">Uncharacterized protein</fullName>
    </submittedName>
</protein>
<organism evidence="2 3">
    <name type="scientific">Obba rivulosa</name>
    <dbReference type="NCBI Taxonomy" id="1052685"/>
    <lineage>
        <taxon>Eukaryota</taxon>
        <taxon>Fungi</taxon>
        <taxon>Dikarya</taxon>
        <taxon>Basidiomycota</taxon>
        <taxon>Agaricomycotina</taxon>
        <taxon>Agaricomycetes</taxon>
        <taxon>Polyporales</taxon>
        <taxon>Gelatoporiaceae</taxon>
        <taxon>Obba</taxon>
    </lineage>
</organism>
<dbReference type="PANTHER" id="PTHR46579">
    <property type="entry name" value="F5/8 TYPE C DOMAIN-CONTAINING PROTEIN-RELATED"/>
    <property type="match status" value="1"/>
</dbReference>
<dbReference type="OrthoDB" id="3239894at2759"/>
<feature type="region of interest" description="Disordered" evidence="1">
    <location>
        <begin position="145"/>
        <end position="182"/>
    </location>
</feature>
<dbReference type="Proteomes" id="UP000250043">
    <property type="component" value="Unassembled WGS sequence"/>
</dbReference>
<gene>
    <name evidence="2" type="ORF">OBBRIDRAFT_814722</name>
</gene>
<evidence type="ECO:0000256" key="1">
    <source>
        <dbReference type="SAM" id="MobiDB-lite"/>
    </source>
</evidence>